<dbReference type="Proteomes" id="UP000015106">
    <property type="component" value="Chromosome 3"/>
</dbReference>
<organism evidence="2 3">
    <name type="scientific">Triticum urartu</name>
    <name type="common">Red wild einkorn</name>
    <name type="synonym">Crithodium urartu</name>
    <dbReference type="NCBI Taxonomy" id="4572"/>
    <lineage>
        <taxon>Eukaryota</taxon>
        <taxon>Viridiplantae</taxon>
        <taxon>Streptophyta</taxon>
        <taxon>Embryophyta</taxon>
        <taxon>Tracheophyta</taxon>
        <taxon>Spermatophyta</taxon>
        <taxon>Magnoliopsida</taxon>
        <taxon>Liliopsida</taxon>
        <taxon>Poales</taxon>
        <taxon>Poaceae</taxon>
        <taxon>BOP clade</taxon>
        <taxon>Pooideae</taxon>
        <taxon>Triticodae</taxon>
        <taxon>Triticeae</taxon>
        <taxon>Triticinae</taxon>
        <taxon>Triticum</taxon>
    </lineage>
</organism>
<evidence type="ECO:0000313" key="3">
    <source>
        <dbReference type="Proteomes" id="UP000015106"/>
    </source>
</evidence>
<feature type="domain" description="DUF3615" evidence="1">
    <location>
        <begin position="44"/>
        <end position="148"/>
    </location>
</feature>
<dbReference type="EnsemblPlants" id="TuG1812G0300000212.01.T01">
    <property type="protein sequence ID" value="TuG1812G0300000212.01.T01"/>
    <property type="gene ID" value="TuG1812G0300000212.01"/>
</dbReference>
<sequence length="172" mass="19336">MFKPGPSLVEMGVQRLLYWPDGSRKVASKSHPMDIFRDWTHQLAQALVDKYNDDHNLVGDFAYQLKEVMRCQAICEGDVLSLYYHINFTAMAHGVDHGVAKLFFAELTSIKGEHEQLVPNCLLMLQPTDSGTCHGCQNNGSGEHMKHPNQVFLFAYSHVKDAFLPYGAPKSP</sequence>
<dbReference type="AlphaFoldDB" id="A0A8R7PMW0"/>
<dbReference type="PANTHER" id="PTHR33326">
    <property type="entry name" value="OS05G0543800 PROTEIN"/>
    <property type="match status" value="1"/>
</dbReference>
<accession>A0A8R7PMW0</accession>
<protein>
    <recommendedName>
        <fullName evidence="1">DUF3615 domain-containing protein</fullName>
    </recommendedName>
</protein>
<dbReference type="Gramene" id="TuG1812G0300000212.01.T01">
    <property type="protein sequence ID" value="TuG1812G0300000212.01.T01"/>
    <property type="gene ID" value="TuG1812G0300000212.01"/>
</dbReference>
<reference evidence="2" key="2">
    <citation type="submission" date="2018-03" db="EMBL/GenBank/DDBJ databases">
        <title>The Triticum urartu genome reveals the dynamic nature of wheat genome evolution.</title>
        <authorList>
            <person name="Ling H."/>
            <person name="Ma B."/>
            <person name="Shi X."/>
            <person name="Liu H."/>
            <person name="Dong L."/>
            <person name="Sun H."/>
            <person name="Cao Y."/>
            <person name="Gao Q."/>
            <person name="Zheng S."/>
            <person name="Li Y."/>
            <person name="Yu Y."/>
            <person name="Du H."/>
            <person name="Qi M."/>
            <person name="Li Y."/>
            <person name="Yu H."/>
            <person name="Cui Y."/>
            <person name="Wang N."/>
            <person name="Chen C."/>
            <person name="Wu H."/>
            <person name="Zhao Y."/>
            <person name="Zhang J."/>
            <person name="Li Y."/>
            <person name="Zhou W."/>
            <person name="Zhang B."/>
            <person name="Hu W."/>
            <person name="Eijk M."/>
            <person name="Tang J."/>
            <person name="Witsenboer H."/>
            <person name="Zhao S."/>
            <person name="Li Z."/>
            <person name="Zhang A."/>
            <person name="Wang D."/>
            <person name="Liang C."/>
        </authorList>
    </citation>
    <scope>NUCLEOTIDE SEQUENCE [LARGE SCALE GENOMIC DNA]</scope>
    <source>
        <strain evidence="2">cv. G1812</strain>
    </source>
</reference>
<reference evidence="2" key="3">
    <citation type="submission" date="2022-06" db="UniProtKB">
        <authorList>
            <consortium name="EnsemblPlants"/>
        </authorList>
    </citation>
    <scope>IDENTIFICATION</scope>
</reference>
<keyword evidence="3" id="KW-1185">Reference proteome</keyword>
<proteinExistence type="predicted"/>
<dbReference type="Pfam" id="PF12274">
    <property type="entry name" value="DUF3615"/>
    <property type="match status" value="1"/>
</dbReference>
<name>A0A8R7PMW0_TRIUA</name>
<dbReference type="InterPro" id="IPR022059">
    <property type="entry name" value="DUF3615"/>
</dbReference>
<dbReference type="PANTHER" id="PTHR33326:SF4">
    <property type="entry name" value="OS08G0495300 PROTEIN"/>
    <property type="match status" value="1"/>
</dbReference>
<reference evidence="3" key="1">
    <citation type="journal article" date="2013" name="Nature">
        <title>Draft genome of the wheat A-genome progenitor Triticum urartu.</title>
        <authorList>
            <person name="Ling H.Q."/>
            <person name="Zhao S."/>
            <person name="Liu D."/>
            <person name="Wang J."/>
            <person name="Sun H."/>
            <person name="Zhang C."/>
            <person name="Fan H."/>
            <person name="Li D."/>
            <person name="Dong L."/>
            <person name="Tao Y."/>
            <person name="Gao C."/>
            <person name="Wu H."/>
            <person name="Li Y."/>
            <person name="Cui Y."/>
            <person name="Guo X."/>
            <person name="Zheng S."/>
            <person name="Wang B."/>
            <person name="Yu K."/>
            <person name="Liang Q."/>
            <person name="Yang W."/>
            <person name="Lou X."/>
            <person name="Chen J."/>
            <person name="Feng M."/>
            <person name="Jian J."/>
            <person name="Zhang X."/>
            <person name="Luo G."/>
            <person name="Jiang Y."/>
            <person name="Liu J."/>
            <person name="Wang Z."/>
            <person name="Sha Y."/>
            <person name="Zhang B."/>
            <person name="Wu H."/>
            <person name="Tang D."/>
            <person name="Shen Q."/>
            <person name="Xue P."/>
            <person name="Zou S."/>
            <person name="Wang X."/>
            <person name="Liu X."/>
            <person name="Wang F."/>
            <person name="Yang Y."/>
            <person name="An X."/>
            <person name="Dong Z."/>
            <person name="Zhang K."/>
            <person name="Zhang X."/>
            <person name="Luo M.C."/>
            <person name="Dvorak J."/>
            <person name="Tong Y."/>
            <person name="Wang J."/>
            <person name="Yang H."/>
            <person name="Li Z."/>
            <person name="Wang D."/>
            <person name="Zhang A."/>
            <person name="Wang J."/>
        </authorList>
    </citation>
    <scope>NUCLEOTIDE SEQUENCE</scope>
    <source>
        <strain evidence="3">cv. G1812</strain>
    </source>
</reference>
<evidence type="ECO:0000259" key="1">
    <source>
        <dbReference type="Pfam" id="PF12274"/>
    </source>
</evidence>
<evidence type="ECO:0000313" key="2">
    <source>
        <dbReference type="EnsemblPlants" id="TuG1812G0300000212.01.T01"/>
    </source>
</evidence>